<dbReference type="GO" id="GO:0016491">
    <property type="term" value="F:oxidoreductase activity"/>
    <property type="evidence" value="ECO:0007669"/>
    <property type="project" value="UniProtKB-KW"/>
</dbReference>
<dbReference type="RefSeq" id="WP_005961527.1">
    <property type="nucleotide sequence ID" value="NZ_CP040505.1"/>
</dbReference>
<protein>
    <submittedName>
        <fullName evidence="2">NAD-dependent malic enzyme</fullName>
        <ecNumber evidence="2">1.1.1.38</ecNumber>
    </submittedName>
</protein>
<dbReference type="STRING" id="888050.HMPREF9004_0043"/>
<evidence type="ECO:0000313" key="2">
    <source>
        <dbReference type="EMBL" id="ENO19124.1"/>
    </source>
</evidence>
<dbReference type="AlphaFoldDB" id="N6WFW8"/>
<evidence type="ECO:0000313" key="3">
    <source>
        <dbReference type="Proteomes" id="UP000013015"/>
    </source>
</evidence>
<dbReference type="EC" id="1.1.1.38" evidence="2"/>
<comment type="caution">
    <text evidence="2">The sequence shown here is derived from an EMBL/GenBank/DDBJ whole genome shotgun (WGS) entry which is preliminary data.</text>
</comment>
<accession>N6WFW8</accession>
<feature type="compositionally biased region" description="Basic residues" evidence="1">
    <location>
        <begin position="23"/>
        <end position="32"/>
    </location>
</feature>
<reference evidence="2 3" key="1">
    <citation type="submission" date="2013-03" db="EMBL/GenBank/DDBJ databases">
        <title>Reference genome for the Human Microbiome Project.</title>
        <authorList>
            <person name="Aqrawi P."/>
            <person name="Ayvaz T."/>
            <person name="Bess C."/>
            <person name="Blankenburg K."/>
            <person name="Coyle M."/>
            <person name="Deng J."/>
            <person name="Forbes L."/>
            <person name="Fowler G."/>
            <person name="Francisco L."/>
            <person name="Fu Q."/>
            <person name="Gibbs R."/>
            <person name="Gross S."/>
            <person name="Gubbala S."/>
            <person name="Hale W."/>
            <person name="Hemphill L."/>
            <person name="Highlander S."/>
            <person name="Hirani K."/>
            <person name="Jackson L."/>
            <person name="Jakkamsetti A."/>
            <person name="Javaid M."/>
            <person name="Jayaseelan J.C."/>
            <person name="Jiang H."/>
            <person name="Joshi V."/>
            <person name="Korchina V."/>
            <person name="Kovar C."/>
            <person name="Lara F."/>
            <person name="Lee S."/>
            <person name="Liu Y."/>
            <person name="Mata R."/>
            <person name="Mathew T."/>
            <person name="Munidasa M."/>
            <person name="Muzny D."/>
            <person name="Nazareth L."/>
            <person name="Ngo R."/>
            <person name="Nguyen L."/>
            <person name="Nguyen N."/>
            <person name="Okwuonu G."/>
            <person name="Ongeri F."/>
            <person name="Palculict T."/>
            <person name="Patil S."/>
            <person name="Petrosino J."/>
            <person name="Pham C."/>
            <person name="Pham P."/>
            <person name="Pu L.-L."/>
            <person name="Qin X."/>
            <person name="Qu J."/>
            <person name="Reid J."/>
            <person name="Ross M."/>
            <person name="Ruth R."/>
            <person name="Saada N."/>
            <person name="San Lucas F."/>
            <person name="Santibanez J."/>
            <person name="Shang Y."/>
            <person name="Simmons D."/>
            <person name="Song X.-Z."/>
            <person name="Tang L.-Y."/>
            <person name="Thornton R."/>
            <person name="Warren J."/>
            <person name="Weissenberger G."/>
            <person name="Wilczek-Boney K."/>
            <person name="Worley K."/>
            <person name="Youmans B."/>
            <person name="Zhang J."/>
            <person name="Zhang L."/>
            <person name="Zhao Z."/>
            <person name="Zhou C."/>
            <person name="Zhu D."/>
            <person name="Zhu Y."/>
        </authorList>
    </citation>
    <scope>NUCLEOTIDE SEQUENCE [LARGE SCALE GENOMIC DNA]</scope>
    <source>
        <strain evidence="2 3">F0333</strain>
    </source>
</reference>
<dbReference type="PATRIC" id="fig|888050.3.peg.42"/>
<evidence type="ECO:0000256" key="1">
    <source>
        <dbReference type="SAM" id="MobiDB-lite"/>
    </source>
</evidence>
<feature type="region of interest" description="Disordered" evidence="1">
    <location>
        <begin position="14"/>
        <end position="45"/>
    </location>
</feature>
<dbReference type="Proteomes" id="UP000013015">
    <property type="component" value="Unassembled WGS sequence"/>
</dbReference>
<dbReference type="EMBL" id="AQHZ01000001">
    <property type="protein sequence ID" value="ENO19124.1"/>
    <property type="molecule type" value="Genomic_DNA"/>
</dbReference>
<sequence length="78" mass="8533">MHAVANSSLHLASGGVFFAPHRGPPRFRHRRGDTHQPRHERPDLVLGTPALVVGTPALVTKTPHLNAWEYPATEAQPT</sequence>
<dbReference type="HOGENOM" id="CLU_2613995_0_0_11"/>
<feature type="compositionally biased region" description="Basic and acidic residues" evidence="1">
    <location>
        <begin position="33"/>
        <end position="43"/>
    </location>
</feature>
<organism evidence="2 3">
    <name type="scientific">Schaalia cardiffensis F0333</name>
    <dbReference type="NCBI Taxonomy" id="888050"/>
    <lineage>
        <taxon>Bacteria</taxon>
        <taxon>Bacillati</taxon>
        <taxon>Actinomycetota</taxon>
        <taxon>Actinomycetes</taxon>
        <taxon>Actinomycetales</taxon>
        <taxon>Actinomycetaceae</taxon>
        <taxon>Schaalia</taxon>
    </lineage>
</organism>
<name>N6WFW8_9ACTO</name>
<gene>
    <name evidence="2" type="ORF">HMPREF9004_0043</name>
</gene>
<keyword evidence="2" id="KW-0560">Oxidoreductase</keyword>
<proteinExistence type="predicted"/>
<keyword evidence="3" id="KW-1185">Reference proteome</keyword>